<name>A0A1I8B6W7_MELHA</name>
<evidence type="ECO:0000259" key="2">
    <source>
        <dbReference type="Pfam" id="PF00651"/>
    </source>
</evidence>
<protein>
    <submittedName>
        <fullName evidence="4">BTB domain-containing protein</fullName>
    </submittedName>
</protein>
<proteinExistence type="predicted"/>
<organism evidence="3 4">
    <name type="scientific">Meloidogyne hapla</name>
    <name type="common">Root-knot nematode worm</name>
    <dbReference type="NCBI Taxonomy" id="6305"/>
    <lineage>
        <taxon>Eukaryota</taxon>
        <taxon>Metazoa</taxon>
        <taxon>Ecdysozoa</taxon>
        <taxon>Nematoda</taxon>
        <taxon>Chromadorea</taxon>
        <taxon>Rhabditida</taxon>
        <taxon>Tylenchina</taxon>
        <taxon>Tylenchomorpha</taxon>
        <taxon>Tylenchoidea</taxon>
        <taxon>Meloidogynidae</taxon>
        <taxon>Meloidogyninae</taxon>
        <taxon>Meloidogyne</taxon>
    </lineage>
</organism>
<dbReference type="InterPro" id="IPR000210">
    <property type="entry name" value="BTB/POZ_dom"/>
</dbReference>
<dbReference type="CDD" id="cd18186">
    <property type="entry name" value="BTB_POZ_ZBTB_KLHL-like"/>
    <property type="match status" value="1"/>
</dbReference>
<feature type="region of interest" description="Disordered" evidence="1">
    <location>
        <begin position="419"/>
        <end position="458"/>
    </location>
</feature>
<evidence type="ECO:0000313" key="4">
    <source>
        <dbReference type="WBParaSite" id="MhA1_Contig150.frz3.gene7"/>
    </source>
</evidence>
<dbReference type="Proteomes" id="UP000095281">
    <property type="component" value="Unplaced"/>
</dbReference>
<dbReference type="InterPro" id="IPR011333">
    <property type="entry name" value="SKP1/BTB/POZ_sf"/>
</dbReference>
<dbReference type="Pfam" id="PF00651">
    <property type="entry name" value="BTB"/>
    <property type="match status" value="1"/>
</dbReference>
<feature type="compositionally biased region" description="Basic residues" evidence="1">
    <location>
        <begin position="433"/>
        <end position="444"/>
    </location>
</feature>
<keyword evidence="3" id="KW-1185">Reference proteome</keyword>
<accession>A0A1I8B6W7</accession>
<reference evidence="4" key="1">
    <citation type="submission" date="2016-11" db="UniProtKB">
        <authorList>
            <consortium name="WormBaseParasite"/>
        </authorList>
    </citation>
    <scope>IDENTIFICATION</scope>
</reference>
<dbReference type="AlphaFoldDB" id="A0A1I8B6W7"/>
<evidence type="ECO:0000256" key="1">
    <source>
        <dbReference type="SAM" id="MobiDB-lite"/>
    </source>
</evidence>
<evidence type="ECO:0000313" key="3">
    <source>
        <dbReference type="Proteomes" id="UP000095281"/>
    </source>
</evidence>
<dbReference type="SUPFAM" id="SSF54695">
    <property type="entry name" value="POZ domain"/>
    <property type="match status" value="1"/>
</dbReference>
<dbReference type="Gene3D" id="3.30.710.10">
    <property type="entry name" value="Potassium Channel Kv1.1, Chain A"/>
    <property type="match status" value="1"/>
</dbReference>
<feature type="domain" description="BTB" evidence="2">
    <location>
        <begin position="203"/>
        <end position="283"/>
    </location>
</feature>
<dbReference type="PANTHER" id="PTHR22744:SF14">
    <property type="entry name" value="BTB DOMAIN-CONTAINING PROTEIN-RELATED"/>
    <property type="match status" value="1"/>
</dbReference>
<dbReference type="PANTHER" id="PTHR22744">
    <property type="entry name" value="HELIX LOOP HELIX PROTEIN 21-RELATED"/>
    <property type="match status" value="1"/>
</dbReference>
<dbReference type="WBParaSite" id="MhA1_Contig150.frz3.gene7">
    <property type="protein sequence ID" value="MhA1_Contig150.frz3.gene7"/>
    <property type="gene ID" value="MhA1_Contig150.frz3.gene7"/>
</dbReference>
<sequence length="458" mass="52852">MAVADDHFDGLLDLKLDRVLSMETDQKFTSNGMVSRFNWVLGAFKHNVLNEEHLPKPTLLIYAHCNERGKRLDGWSCTSRIRFVVESERKSQQYFFDHVRFPMASTRTTAPPARAECVLTLTNGTIGIEIPWDKLIQDFQLNSDKDYLNISAKINILEQTGYGSLIQLGARFRIHDKIIPFNKYVRKISKEFVSYFSFVFKHLATYSSYFRTLFFSNWAQRDVDEYDLSASGDDLEAFEQMIAMSYPVDNFSEPTVSKISDVLRLADKYDLPIVTERCERLLINGFSVDDGSTVPSSSNNANFFCTTCNYVPLINLSNPPINIGLNNNIPHIHNYQLISNNSNQNNVEHFSLIQKLALAERYQLYNLKTHCLEKMSPKHFCAELRANIEVYNRELSEGLKAELDEKMSAKCTEELTTLQQRHETAQNECHLPPPHKRVRPRPKTPPRPNYNLPPFRFK</sequence>